<evidence type="ECO:0000313" key="2">
    <source>
        <dbReference type="EMBL" id="KAL0435882.1"/>
    </source>
</evidence>
<accession>A0AAW2W256</accession>
<dbReference type="EMBL" id="JACGWJ010000002">
    <property type="protein sequence ID" value="KAL0435882.1"/>
    <property type="molecule type" value="Genomic_DNA"/>
</dbReference>
<reference evidence="2" key="2">
    <citation type="journal article" date="2024" name="Plant">
        <title>Genomic evolution and insights into agronomic trait innovations of Sesamum species.</title>
        <authorList>
            <person name="Miao H."/>
            <person name="Wang L."/>
            <person name="Qu L."/>
            <person name="Liu H."/>
            <person name="Sun Y."/>
            <person name="Le M."/>
            <person name="Wang Q."/>
            <person name="Wei S."/>
            <person name="Zheng Y."/>
            <person name="Lin W."/>
            <person name="Duan Y."/>
            <person name="Cao H."/>
            <person name="Xiong S."/>
            <person name="Wang X."/>
            <person name="Wei L."/>
            <person name="Li C."/>
            <person name="Ma Q."/>
            <person name="Ju M."/>
            <person name="Zhao R."/>
            <person name="Li G."/>
            <person name="Mu C."/>
            <person name="Tian Q."/>
            <person name="Mei H."/>
            <person name="Zhang T."/>
            <person name="Gao T."/>
            <person name="Zhang H."/>
        </authorList>
    </citation>
    <scope>NUCLEOTIDE SEQUENCE</scope>
    <source>
        <strain evidence="2">G02</strain>
    </source>
</reference>
<feature type="transmembrane region" description="Helical" evidence="1">
    <location>
        <begin position="6"/>
        <end position="28"/>
    </location>
</feature>
<keyword evidence="1" id="KW-0472">Membrane</keyword>
<keyword evidence="1" id="KW-0812">Transmembrane</keyword>
<reference evidence="2" key="1">
    <citation type="submission" date="2020-06" db="EMBL/GenBank/DDBJ databases">
        <authorList>
            <person name="Li T."/>
            <person name="Hu X."/>
            <person name="Zhang T."/>
            <person name="Song X."/>
            <person name="Zhang H."/>
            <person name="Dai N."/>
            <person name="Sheng W."/>
            <person name="Hou X."/>
            <person name="Wei L."/>
        </authorList>
    </citation>
    <scope>NUCLEOTIDE SEQUENCE</scope>
    <source>
        <strain evidence="2">G02</strain>
        <tissue evidence="2">Leaf</tissue>
    </source>
</reference>
<feature type="transmembrane region" description="Helical" evidence="1">
    <location>
        <begin position="56"/>
        <end position="81"/>
    </location>
</feature>
<gene>
    <name evidence="2" type="ORF">Sradi_0296100</name>
</gene>
<proteinExistence type="predicted"/>
<dbReference type="PROSITE" id="PS51257">
    <property type="entry name" value="PROKAR_LIPOPROTEIN"/>
    <property type="match status" value="1"/>
</dbReference>
<name>A0AAW2W256_SESRA</name>
<dbReference type="AlphaFoldDB" id="A0AAW2W256"/>
<organism evidence="2">
    <name type="scientific">Sesamum radiatum</name>
    <name type="common">Black benniseed</name>
    <dbReference type="NCBI Taxonomy" id="300843"/>
    <lineage>
        <taxon>Eukaryota</taxon>
        <taxon>Viridiplantae</taxon>
        <taxon>Streptophyta</taxon>
        <taxon>Embryophyta</taxon>
        <taxon>Tracheophyta</taxon>
        <taxon>Spermatophyta</taxon>
        <taxon>Magnoliopsida</taxon>
        <taxon>eudicotyledons</taxon>
        <taxon>Gunneridae</taxon>
        <taxon>Pentapetalae</taxon>
        <taxon>asterids</taxon>
        <taxon>lamiids</taxon>
        <taxon>Lamiales</taxon>
        <taxon>Pedaliaceae</taxon>
        <taxon>Sesamum</taxon>
    </lineage>
</organism>
<sequence length="90" mass="9948">MPSKSAFIFCGHSFLGCYAGICYSKAAFKVHSNRHRHSEINDPLIGNKRELVKTSFWFKLTLTVTGVVAVLSTVLCILAFVGTAEFHGRL</sequence>
<evidence type="ECO:0000256" key="1">
    <source>
        <dbReference type="SAM" id="Phobius"/>
    </source>
</evidence>
<keyword evidence="1" id="KW-1133">Transmembrane helix</keyword>
<comment type="caution">
    <text evidence="2">The sequence shown here is derived from an EMBL/GenBank/DDBJ whole genome shotgun (WGS) entry which is preliminary data.</text>
</comment>
<protein>
    <submittedName>
        <fullName evidence="2">Uncharacterized protein</fullName>
    </submittedName>
</protein>